<evidence type="ECO:0000313" key="2">
    <source>
        <dbReference type="Proteomes" id="UP000736787"/>
    </source>
</evidence>
<dbReference type="AlphaFoldDB" id="A0A8T1K0F3"/>
<gene>
    <name evidence="1" type="ORF">PC117_g22010</name>
</gene>
<comment type="caution">
    <text evidence="1">The sequence shown here is derived from an EMBL/GenBank/DDBJ whole genome shotgun (WGS) entry which is preliminary data.</text>
</comment>
<evidence type="ECO:0000313" key="1">
    <source>
        <dbReference type="EMBL" id="KAG2900259.1"/>
    </source>
</evidence>
<reference evidence="1" key="1">
    <citation type="submission" date="2018-10" db="EMBL/GenBank/DDBJ databases">
        <title>Effector identification in a new, highly contiguous assembly of the strawberry crown rot pathogen Phytophthora cactorum.</title>
        <authorList>
            <person name="Armitage A.D."/>
            <person name="Nellist C.F."/>
            <person name="Bates H."/>
            <person name="Vickerstaff R.J."/>
            <person name="Harrison R.J."/>
        </authorList>
    </citation>
    <scope>NUCLEOTIDE SEQUENCE</scope>
    <source>
        <strain evidence="1">4040</strain>
    </source>
</reference>
<proteinExistence type="predicted"/>
<sequence>MRAKAELYDLVEEGTRSDARRLGWSPPKIAPPFITFNVLGGG</sequence>
<protein>
    <submittedName>
        <fullName evidence="1">Uncharacterized protein</fullName>
    </submittedName>
</protein>
<accession>A0A8T1K0F3</accession>
<dbReference type="Proteomes" id="UP000736787">
    <property type="component" value="Unassembled WGS sequence"/>
</dbReference>
<dbReference type="EMBL" id="RCMK01001167">
    <property type="protein sequence ID" value="KAG2900259.1"/>
    <property type="molecule type" value="Genomic_DNA"/>
</dbReference>
<organism evidence="1 2">
    <name type="scientific">Phytophthora cactorum</name>
    <dbReference type="NCBI Taxonomy" id="29920"/>
    <lineage>
        <taxon>Eukaryota</taxon>
        <taxon>Sar</taxon>
        <taxon>Stramenopiles</taxon>
        <taxon>Oomycota</taxon>
        <taxon>Peronosporomycetes</taxon>
        <taxon>Peronosporales</taxon>
        <taxon>Peronosporaceae</taxon>
        <taxon>Phytophthora</taxon>
    </lineage>
</organism>
<name>A0A8T1K0F3_9STRA</name>